<dbReference type="InParanoid" id="A0A0V0QPH8"/>
<gene>
    <name evidence="2" type="ORF">PPERSA_12480</name>
</gene>
<dbReference type="AlphaFoldDB" id="A0A0V0QPH8"/>
<sequence length="247" mass="28585">MYTSPLAERFTKISEKLGTIPTNVETSRAHRIDQLDIKVRSVEERFNDAIGNYNRQVGGLRDEVLKLQKMLEEDNKYFEHQLDSRITELNNLDGKLTQKLEAEIVARRDSENKLQRYLEEKSNALKSDISIQTKLRSEIIDGINSTLENDIPKLYDLVKTETQEREECDTITVKKTSEELRKLNDAVSGQKKAREESESSIFDMLKDLVNRVKTEIDDERKEREQSQETLLGLLEDACNKLCSTTQQ</sequence>
<dbReference type="Proteomes" id="UP000054937">
    <property type="component" value="Unassembled WGS sequence"/>
</dbReference>
<keyword evidence="1" id="KW-0175">Coiled coil</keyword>
<dbReference type="OMA" id="DNKYFEH"/>
<protein>
    <submittedName>
        <fullName evidence="2">Uncharacterized protein</fullName>
    </submittedName>
</protein>
<evidence type="ECO:0000256" key="1">
    <source>
        <dbReference type="SAM" id="Coils"/>
    </source>
</evidence>
<dbReference type="OrthoDB" id="307099at2759"/>
<comment type="caution">
    <text evidence="2">The sequence shown here is derived from an EMBL/GenBank/DDBJ whole genome shotgun (WGS) entry which is preliminary data.</text>
</comment>
<proteinExistence type="predicted"/>
<name>A0A0V0QPH8_PSEPJ</name>
<dbReference type="EMBL" id="LDAU01000122">
    <property type="protein sequence ID" value="KRX04033.1"/>
    <property type="molecule type" value="Genomic_DNA"/>
</dbReference>
<evidence type="ECO:0000313" key="3">
    <source>
        <dbReference type="Proteomes" id="UP000054937"/>
    </source>
</evidence>
<reference evidence="2 3" key="1">
    <citation type="journal article" date="2015" name="Sci. Rep.">
        <title>Genome of the facultative scuticociliatosis pathogen Pseudocohnilembus persalinus provides insight into its virulence through horizontal gene transfer.</title>
        <authorList>
            <person name="Xiong J."/>
            <person name="Wang G."/>
            <person name="Cheng J."/>
            <person name="Tian M."/>
            <person name="Pan X."/>
            <person name="Warren A."/>
            <person name="Jiang C."/>
            <person name="Yuan D."/>
            <person name="Miao W."/>
        </authorList>
    </citation>
    <scope>NUCLEOTIDE SEQUENCE [LARGE SCALE GENOMIC DNA]</scope>
    <source>
        <strain evidence="2">36N120E</strain>
    </source>
</reference>
<evidence type="ECO:0000313" key="2">
    <source>
        <dbReference type="EMBL" id="KRX04033.1"/>
    </source>
</evidence>
<dbReference type="InterPro" id="IPR038835">
    <property type="entry name" value="Giardin_beta-like"/>
</dbReference>
<organism evidence="2 3">
    <name type="scientific">Pseudocohnilembus persalinus</name>
    <name type="common">Ciliate</name>
    <dbReference type="NCBI Taxonomy" id="266149"/>
    <lineage>
        <taxon>Eukaryota</taxon>
        <taxon>Sar</taxon>
        <taxon>Alveolata</taxon>
        <taxon>Ciliophora</taxon>
        <taxon>Intramacronucleata</taxon>
        <taxon>Oligohymenophorea</taxon>
        <taxon>Scuticociliatia</taxon>
        <taxon>Philasterida</taxon>
        <taxon>Pseudocohnilembidae</taxon>
        <taxon>Pseudocohnilembus</taxon>
    </lineage>
</organism>
<feature type="coiled-coil region" evidence="1">
    <location>
        <begin position="173"/>
        <end position="236"/>
    </location>
</feature>
<keyword evidence="3" id="KW-1185">Reference proteome</keyword>
<accession>A0A0V0QPH8</accession>
<dbReference type="PANTHER" id="PTHR37027:SF2">
    <property type="entry name" value="CHROMOSOME UNDETERMINED SCAFFOLD_148, WHOLE GENOME SHOTGUN SEQUENCE"/>
    <property type="match status" value="1"/>
</dbReference>
<dbReference type="PANTHER" id="PTHR37027">
    <property type="entry name" value="KDE4"/>
    <property type="match status" value="1"/>
</dbReference>